<evidence type="ECO:0000256" key="4">
    <source>
        <dbReference type="ARBA" id="ARBA00023242"/>
    </source>
</evidence>
<keyword evidence="4" id="KW-0539">Nucleus</keyword>
<evidence type="ECO:0000256" key="2">
    <source>
        <dbReference type="ARBA" id="ARBA00023015"/>
    </source>
</evidence>
<dbReference type="Pfam" id="PF12767">
    <property type="entry name" value="SAGA-Tad1"/>
    <property type="match status" value="1"/>
</dbReference>
<evidence type="ECO:0000256" key="1">
    <source>
        <dbReference type="ARBA" id="ARBA00004123"/>
    </source>
</evidence>
<keyword evidence="3" id="KW-0804">Transcription</keyword>
<keyword evidence="2" id="KW-0805">Transcription regulation</keyword>
<proteinExistence type="predicted"/>
<comment type="subcellular location">
    <subcellularLocation>
        <location evidence="1">Nucleus</location>
    </subcellularLocation>
</comment>
<comment type="caution">
    <text evidence="5">The sequence shown here is derived from an EMBL/GenBank/DDBJ whole genome shotgun (WGS) entry which is preliminary data.</text>
</comment>
<gene>
    <name evidence="5" type="ORF">SAY87_023194</name>
</gene>
<dbReference type="GO" id="GO:0005634">
    <property type="term" value="C:nucleus"/>
    <property type="evidence" value="ECO:0007669"/>
    <property type="project" value="UniProtKB-SubCell"/>
</dbReference>
<dbReference type="PANTHER" id="PTHR21277:SF5">
    <property type="entry name" value="TRANSCRIPTIONAL ADAPTER 1"/>
    <property type="match status" value="1"/>
</dbReference>
<dbReference type="AlphaFoldDB" id="A0AAN7K252"/>
<dbReference type="GO" id="GO:0000124">
    <property type="term" value="C:SAGA complex"/>
    <property type="evidence" value="ECO:0007669"/>
    <property type="project" value="UniProtKB-ARBA"/>
</dbReference>
<dbReference type="PANTHER" id="PTHR21277">
    <property type="entry name" value="TRANSCRIPTIONAL ADAPTER 1"/>
    <property type="match status" value="1"/>
</dbReference>
<dbReference type="GO" id="GO:0003713">
    <property type="term" value="F:transcription coactivator activity"/>
    <property type="evidence" value="ECO:0007669"/>
    <property type="project" value="TreeGrafter"/>
</dbReference>
<sequence length="401" mass="44553">MQRPQSLRIDLGVLKARIVKSIGAERSKHYFYYLNRFLSQRLGKSEFDKLCIRVLGRENLPLHNHLIRSILKNACLGNDAQPSKGVHPMKSALTVARASPTLEDGHELSGSHLQNQSHNSSIWSNGVLPVSPRKGRSAVRGRKLKDRPSMLWPNGKVDCLHQSIGKEDSESKITAENGVLTPRDHSKSLQHLCVLPEPGKEREGLIPQSVDKSMVGSNNDATMAHAKEMEKDGHYRSSRTPLLAPLGVPLWSCKSSMWTSCDTLSCQDLGGLFDMETLRRQMQHIVAAQGLEGVSIECANLLNNMLDVYLKRLISSSIKVAGTRIVHKQQSRLQIPERVLNGMHPTNTIHLNMQSSAGIPDGMNEKCPHSISLIDFKVAMELNPQQLGEAWPQLLELISMS</sequence>
<reference evidence="5 6" key="1">
    <citation type="journal article" date="2023" name="Hortic Res">
        <title>Pangenome of water caltrop reveals structural variations and asymmetric subgenome divergence after allopolyploidization.</title>
        <authorList>
            <person name="Zhang X."/>
            <person name="Chen Y."/>
            <person name="Wang L."/>
            <person name="Yuan Y."/>
            <person name="Fang M."/>
            <person name="Shi L."/>
            <person name="Lu R."/>
            <person name="Comes H.P."/>
            <person name="Ma Y."/>
            <person name="Chen Y."/>
            <person name="Huang G."/>
            <person name="Zhou Y."/>
            <person name="Zheng Z."/>
            <person name="Qiu Y."/>
        </authorList>
    </citation>
    <scope>NUCLEOTIDE SEQUENCE [LARGE SCALE GENOMIC DNA]</scope>
    <source>
        <tissue evidence="5">Roots</tissue>
    </source>
</reference>
<organism evidence="5 6">
    <name type="scientific">Trapa incisa</name>
    <dbReference type="NCBI Taxonomy" id="236973"/>
    <lineage>
        <taxon>Eukaryota</taxon>
        <taxon>Viridiplantae</taxon>
        <taxon>Streptophyta</taxon>
        <taxon>Embryophyta</taxon>
        <taxon>Tracheophyta</taxon>
        <taxon>Spermatophyta</taxon>
        <taxon>Magnoliopsida</taxon>
        <taxon>eudicotyledons</taxon>
        <taxon>Gunneridae</taxon>
        <taxon>Pentapetalae</taxon>
        <taxon>rosids</taxon>
        <taxon>malvids</taxon>
        <taxon>Myrtales</taxon>
        <taxon>Lythraceae</taxon>
        <taxon>Trapa</taxon>
    </lineage>
</organism>
<name>A0AAN7K252_9MYRT</name>
<evidence type="ECO:0000256" key="3">
    <source>
        <dbReference type="ARBA" id="ARBA00023163"/>
    </source>
</evidence>
<dbReference type="InterPro" id="IPR024738">
    <property type="entry name" value="Hfi1/Tada1"/>
</dbReference>
<dbReference type="GO" id="GO:0006357">
    <property type="term" value="P:regulation of transcription by RNA polymerase II"/>
    <property type="evidence" value="ECO:0007669"/>
    <property type="project" value="TreeGrafter"/>
</dbReference>
<dbReference type="EMBL" id="JAXIOK010000011">
    <property type="protein sequence ID" value="KAK4760063.1"/>
    <property type="molecule type" value="Genomic_DNA"/>
</dbReference>
<evidence type="ECO:0008006" key="7">
    <source>
        <dbReference type="Google" id="ProtNLM"/>
    </source>
</evidence>
<dbReference type="CDD" id="cd22933">
    <property type="entry name" value="HFD_HFI1"/>
    <property type="match status" value="1"/>
</dbReference>
<evidence type="ECO:0000313" key="5">
    <source>
        <dbReference type="EMBL" id="KAK4760063.1"/>
    </source>
</evidence>
<dbReference type="Proteomes" id="UP001345219">
    <property type="component" value="Chromosome 17"/>
</dbReference>
<protein>
    <recommendedName>
        <fullName evidence="7">Transcriptional coactivator Hfi1/Transcriptional adapter 1</fullName>
    </recommendedName>
</protein>
<keyword evidence="6" id="KW-1185">Reference proteome</keyword>
<evidence type="ECO:0000313" key="6">
    <source>
        <dbReference type="Proteomes" id="UP001345219"/>
    </source>
</evidence>
<accession>A0AAN7K252</accession>